<dbReference type="InterPro" id="IPR011990">
    <property type="entry name" value="TPR-like_helical_dom_sf"/>
</dbReference>
<dbReference type="GO" id="GO:0009451">
    <property type="term" value="P:RNA modification"/>
    <property type="evidence" value="ECO:0007669"/>
    <property type="project" value="InterPro"/>
</dbReference>
<evidence type="ECO:0008006" key="5">
    <source>
        <dbReference type="Google" id="ProtNLM"/>
    </source>
</evidence>
<dbReference type="InterPro" id="IPR046960">
    <property type="entry name" value="PPR_At4g14850-like_plant"/>
</dbReference>
<keyword evidence="4" id="KW-1185">Reference proteome</keyword>
<sequence length="219" mass="24264">MNGINLGVFVGTALVDVYGKMGCLNYAVNVFNCMDSREVCTWNAMISSLASNGREKEALNMFEHMKAKGLRPNSITFVAVLTACSRGRLVKEGLDFFRSMSNHYEVVPLMEHYGCVVDLLGRAGHLEEAADIINSMPFQSDTSVLLALLSACRIHGAIDLGEEIGKKLLELQTQHSSQYVLLSSINADKERWDHAADMRKEMVRIGIQKIPAFSVVHLK</sequence>
<protein>
    <recommendedName>
        <fullName evidence="5">Pentatricopeptide repeat-containing protein</fullName>
    </recommendedName>
</protein>
<dbReference type="NCBIfam" id="TIGR00756">
    <property type="entry name" value="PPR"/>
    <property type="match status" value="1"/>
</dbReference>
<evidence type="ECO:0000256" key="2">
    <source>
        <dbReference type="PROSITE-ProRule" id="PRU00708"/>
    </source>
</evidence>
<dbReference type="PANTHER" id="PTHR47926:SF348">
    <property type="entry name" value="PENTATRICOPEPTIDE REPEAT-CONTAINING PROTEIN"/>
    <property type="match status" value="1"/>
</dbReference>
<dbReference type="InterPro" id="IPR002885">
    <property type="entry name" value="PPR_rpt"/>
</dbReference>
<dbReference type="EMBL" id="JAWXYG010000001">
    <property type="protein sequence ID" value="KAK4286129.1"/>
    <property type="molecule type" value="Genomic_DNA"/>
</dbReference>
<dbReference type="Pfam" id="PF13041">
    <property type="entry name" value="PPR_2"/>
    <property type="match status" value="1"/>
</dbReference>
<dbReference type="Pfam" id="PF20431">
    <property type="entry name" value="E_motif"/>
    <property type="match status" value="1"/>
</dbReference>
<evidence type="ECO:0000256" key="1">
    <source>
        <dbReference type="ARBA" id="ARBA00022737"/>
    </source>
</evidence>
<dbReference type="AlphaFoldDB" id="A0AAE1TJW5"/>
<dbReference type="Pfam" id="PF01535">
    <property type="entry name" value="PPR"/>
    <property type="match status" value="2"/>
</dbReference>
<evidence type="ECO:0000313" key="3">
    <source>
        <dbReference type="EMBL" id="KAK4286129.1"/>
    </source>
</evidence>
<dbReference type="PROSITE" id="PS51375">
    <property type="entry name" value="PPR"/>
    <property type="match status" value="1"/>
</dbReference>
<dbReference type="InterPro" id="IPR046848">
    <property type="entry name" value="E_motif"/>
</dbReference>
<dbReference type="PANTHER" id="PTHR47926">
    <property type="entry name" value="PENTATRICOPEPTIDE REPEAT-CONTAINING PROTEIN"/>
    <property type="match status" value="1"/>
</dbReference>
<evidence type="ECO:0000313" key="4">
    <source>
        <dbReference type="Proteomes" id="UP001293593"/>
    </source>
</evidence>
<proteinExistence type="predicted"/>
<dbReference type="Gene3D" id="1.25.40.10">
    <property type="entry name" value="Tetratricopeptide repeat domain"/>
    <property type="match status" value="1"/>
</dbReference>
<gene>
    <name evidence="3" type="ORF">QN277_002732</name>
</gene>
<comment type="caution">
    <text evidence="3">The sequence shown here is derived from an EMBL/GenBank/DDBJ whole genome shotgun (WGS) entry which is preliminary data.</text>
</comment>
<name>A0AAE1TJW5_9FABA</name>
<dbReference type="FunFam" id="1.25.40.10:FF:000242">
    <property type="entry name" value="Pentatricopeptide repeat-containing protein"/>
    <property type="match status" value="1"/>
</dbReference>
<dbReference type="Proteomes" id="UP001293593">
    <property type="component" value="Unassembled WGS sequence"/>
</dbReference>
<keyword evidence="1" id="KW-0677">Repeat</keyword>
<accession>A0AAE1TJW5</accession>
<dbReference type="GO" id="GO:0003723">
    <property type="term" value="F:RNA binding"/>
    <property type="evidence" value="ECO:0007669"/>
    <property type="project" value="InterPro"/>
</dbReference>
<feature type="repeat" description="PPR" evidence="2">
    <location>
        <begin position="38"/>
        <end position="72"/>
    </location>
</feature>
<organism evidence="3 4">
    <name type="scientific">Acacia crassicarpa</name>
    <name type="common">northern wattle</name>
    <dbReference type="NCBI Taxonomy" id="499986"/>
    <lineage>
        <taxon>Eukaryota</taxon>
        <taxon>Viridiplantae</taxon>
        <taxon>Streptophyta</taxon>
        <taxon>Embryophyta</taxon>
        <taxon>Tracheophyta</taxon>
        <taxon>Spermatophyta</taxon>
        <taxon>Magnoliopsida</taxon>
        <taxon>eudicotyledons</taxon>
        <taxon>Gunneridae</taxon>
        <taxon>Pentapetalae</taxon>
        <taxon>rosids</taxon>
        <taxon>fabids</taxon>
        <taxon>Fabales</taxon>
        <taxon>Fabaceae</taxon>
        <taxon>Caesalpinioideae</taxon>
        <taxon>mimosoid clade</taxon>
        <taxon>Acacieae</taxon>
        <taxon>Acacia</taxon>
    </lineage>
</organism>
<reference evidence="3" key="1">
    <citation type="submission" date="2023-10" db="EMBL/GenBank/DDBJ databases">
        <title>Chromosome-level genome of the transformable northern wattle, Acacia crassicarpa.</title>
        <authorList>
            <person name="Massaro I."/>
            <person name="Sinha N.R."/>
            <person name="Poethig S."/>
            <person name="Leichty A.R."/>
        </authorList>
    </citation>
    <scope>NUCLEOTIDE SEQUENCE</scope>
    <source>
        <strain evidence="3">Acra3RX</strain>
        <tissue evidence="3">Leaf</tissue>
    </source>
</reference>